<sequence length="314" mass="32812">MAEQITVVGAGVVGLTCAHELAAAGHRVRVVADQRPAQTVSAVAAAIWEPYDVAPADQALRWSMTSLAAFTALAGDPDTGVVLRSGTVVAHTASPDELWWAEHIPTRPAEVEELPPGAASGTVCTVPVIVMPRYLAWLLNRCEQRGVTFEWRGVDSLDSLDGTGPVVVACGLRSGALTGDDTLVPARGQVVRVANPGLTHWYIDDENPAGLTYVIPRLDDVICGGTNTPGGSNITPDPAVTQEILRRAIAVEPRLDGAQILDTLVGLRPTRPTVALDHIDVGSRPVISCYGHGGAGVTTSWGAAADVADLIAHL</sequence>
<feature type="binding site" evidence="9">
    <location>
        <position position="154"/>
    </location>
    <ligand>
        <name>FAD</name>
        <dbReference type="ChEBI" id="CHEBI:57692"/>
    </ligand>
</feature>
<dbReference type="GO" id="GO:0071949">
    <property type="term" value="F:FAD binding"/>
    <property type="evidence" value="ECO:0007669"/>
    <property type="project" value="InterPro"/>
</dbReference>
<dbReference type="SUPFAM" id="SSF54373">
    <property type="entry name" value="FAD-linked reductases, C-terminal domain"/>
    <property type="match status" value="1"/>
</dbReference>
<feature type="binding site" evidence="9">
    <location>
        <position position="294"/>
    </location>
    <ligand>
        <name>D-dopa</name>
        <dbReference type="ChEBI" id="CHEBI:149689"/>
    </ligand>
</feature>
<comment type="caution">
    <text evidence="11">The sequence shown here is derived from an EMBL/GenBank/DDBJ whole genome shotgun (WGS) entry which is preliminary data.</text>
</comment>
<evidence type="ECO:0000313" key="12">
    <source>
        <dbReference type="Proteomes" id="UP000550729"/>
    </source>
</evidence>
<dbReference type="RefSeq" id="WP_170194983.1">
    <property type="nucleotide sequence ID" value="NZ_JABBNB010000014.1"/>
</dbReference>
<evidence type="ECO:0000256" key="3">
    <source>
        <dbReference type="ARBA" id="ARBA00022630"/>
    </source>
</evidence>
<evidence type="ECO:0000256" key="5">
    <source>
        <dbReference type="ARBA" id="ARBA00023002"/>
    </source>
</evidence>
<organism evidence="11 12">
    <name type="scientific">Gordonia asplenii</name>
    <dbReference type="NCBI Taxonomy" id="2725283"/>
    <lineage>
        <taxon>Bacteria</taxon>
        <taxon>Bacillati</taxon>
        <taxon>Actinomycetota</taxon>
        <taxon>Actinomycetes</taxon>
        <taxon>Mycobacteriales</taxon>
        <taxon>Gordoniaceae</taxon>
        <taxon>Gordonia</taxon>
    </lineage>
</organism>
<proteinExistence type="inferred from homology"/>
<name>A0A848L4D0_9ACTN</name>
<evidence type="ECO:0000256" key="1">
    <source>
        <dbReference type="ARBA" id="ARBA00001974"/>
    </source>
</evidence>
<evidence type="ECO:0000256" key="8">
    <source>
        <dbReference type="ARBA" id="ARBA00049547"/>
    </source>
</evidence>
<dbReference type="GO" id="GO:0019478">
    <property type="term" value="P:D-amino acid catabolic process"/>
    <property type="evidence" value="ECO:0007669"/>
    <property type="project" value="TreeGrafter"/>
</dbReference>
<reference evidence="11 12" key="1">
    <citation type="submission" date="2020-04" db="EMBL/GenBank/DDBJ databases">
        <title>Gordonia sp. nov. TBRC 11910.</title>
        <authorList>
            <person name="Suriyachadkun C."/>
        </authorList>
    </citation>
    <scope>NUCLEOTIDE SEQUENCE [LARGE SCALE GENOMIC DNA]</scope>
    <source>
        <strain evidence="11 12">TBRC 11910</strain>
    </source>
</reference>
<dbReference type="GO" id="GO:0005737">
    <property type="term" value="C:cytoplasm"/>
    <property type="evidence" value="ECO:0007669"/>
    <property type="project" value="TreeGrafter"/>
</dbReference>
<keyword evidence="5" id="KW-0560">Oxidoreductase</keyword>
<keyword evidence="3" id="KW-0285">Flavoprotein</keyword>
<evidence type="ECO:0000256" key="7">
    <source>
        <dbReference type="ARBA" id="ARBA00039751"/>
    </source>
</evidence>
<dbReference type="PANTHER" id="PTHR11530">
    <property type="entry name" value="D-AMINO ACID OXIDASE"/>
    <property type="match status" value="1"/>
</dbReference>
<dbReference type="InterPro" id="IPR023209">
    <property type="entry name" value="DAO"/>
</dbReference>
<gene>
    <name evidence="11" type="ORF">HH308_14780</name>
</gene>
<dbReference type="SUPFAM" id="SSF51971">
    <property type="entry name" value="Nucleotide-binding domain"/>
    <property type="match status" value="1"/>
</dbReference>
<dbReference type="EC" id="1.4.3.3" evidence="6"/>
<keyword evidence="4 9" id="KW-0274">FAD</keyword>
<comment type="cofactor">
    <cofactor evidence="1 9">
        <name>FAD</name>
        <dbReference type="ChEBI" id="CHEBI:57692"/>
    </cofactor>
</comment>
<protein>
    <recommendedName>
        <fullName evidence="7">D-amino-acid oxidase</fullName>
        <ecNumber evidence="6">1.4.3.3</ecNumber>
    </recommendedName>
</protein>
<evidence type="ECO:0000256" key="6">
    <source>
        <dbReference type="ARBA" id="ARBA00039101"/>
    </source>
</evidence>
<keyword evidence="12" id="KW-1185">Reference proteome</keyword>
<dbReference type="PANTHER" id="PTHR11530:SF11">
    <property type="entry name" value="D-ASPARTATE OXIDASE"/>
    <property type="match status" value="1"/>
</dbReference>
<dbReference type="PIRSF" id="PIRSF000189">
    <property type="entry name" value="D-aa_oxidase"/>
    <property type="match status" value="1"/>
</dbReference>
<dbReference type="InterPro" id="IPR006076">
    <property type="entry name" value="FAD-dep_OxRdtase"/>
</dbReference>
<evidence type="ECO:0000256" key="2">
    <source>
        <dbReference type="ARBA" id="ARBA00006730"/>
    </source>
</evidence>
<feature type="domain" description="FAD dependent oxidoreductase" evidence="10">
    <location>
        <begin position="5"/>
        <end position="310"/>
    </location>
</feature>
<evidence type="ECO:0000256" key="4">
    <source>
        <dbReference type="ARBA" id="ARBA00022827"/>
    </source>
</evidence>
<dbReference type="Proteomes" id="UP000550729">
    <property type="component" value="Unassembled WGS sequence"/>
</dbReference>
<comment type="catalytic activity">
    <reaction evidence="8">
        <text>a D-alpha-amino acid + O2 + H2O = a 2-oxocarboxylate + H2O2 + NH4(+)</text>
        <dbReference type="Rhea" id="RHEA:21816"/>
        <dbReference type="ChEBI" id="CHEBI:15377"/>
        <dbReference type="ChEBI" id="CHEBI:15379"/>
        <dbReference type="ChEBI" id="CHEBI:16240"/>
        <dbReference type="ChEBI" id="CHEBI:28938"/>
        <dbReference type="ChEBI" id="CHEBI:35179"/>
        <dbReference type="ChEBI" id="CHEBI:59871"/>
        <dbReference type="EC" id="1.4.3.3"/>
    </reaction>
    <physiologicalReaction direction="left-to-right" evidence="8">
        <dbReference type="Rhea" id="RHEA:21817"/>
    </physiologicalReaction>
</comment>
<dbReference type="EMBL" id="JABBNB010000014">
    <property type="protein sequence ID" value="NMO02478.1"/>
    <property type="molecule type" value="Genomic_DNA"/>
</dbReference>
<dbReference type="Gene3D" id="3.30.9.10">
    <property type="entry name" value="D-Amino Acid Oxidase, subunit A, domain 2"/>
    <property type="match status" value="1"/>
</dbReference>
<evidence type="ECO:0000313" key="11">
    <source>
        <dbReference type="EMBL" id="NMO02478.1"/>
    </source>
</evidence>
<dbReference type="Pfam" id="PF01266">
    <property type="entry name" value="DAO"/>
    <property type="match status" value="1"/>
</dbReference>
<feature type="binding site" evidence="9">
    <location>
        <position position="213"/>
    </location>
    <ligand>
        <name>D-dopa</name>
        <dbReference type="ChEBI" id="CHEBI:149689"/>
    </ligand>
</feature>
<evidence type="ECO:0000259" key="10">
    <source>
        <dbReference type="Pfam" id="PF01266"/>
    </source>
</evidence>
<feature type="binding site" evidence="9">
    <location>
        <begin position="293"/>
        <end position="298"/>
    </location>
    <ligand>
        <name>FAD</name>
        <dbReference type="ChEBI" id="CHEBI:57692"/>
    </ligand>
</feature>
<evidence type="ECO:0000256" key="9">
    <source>
        <dbReference type="PIRSR" id="PIRSR000189-1"/>
    </source>
</evidence>
<dbReference type="AlphaFoldDB" id="A0A848L4D0"/>
<accession>A0A848L4D0</accession>
<dbReference type="GO" id="GO:0003884">
    <property type="term" value="F:D-amino-acid oxidase activity"/>
    <property type="evidence" value="ECO:0007669"/>
    <property type="project" value="UniProtKB-EC"/>
</dbReference>
<comment type="similarity">
    <text evidence="2">Belongs to the DAMOX/DASOX family.</text>
</comment>
<feature type="binding site" evidence="9">
    <location>
        <position position="268"/>
    </location>
    <ligand>
        <name>D-dopa</name>
        <dbReference type="ChEBI" id="CHEBI:149689"/>
    </ligand>
</feature>
<dbReference type="Gene3D" id="3.40.50.720">
    <property type="entry name" value="NAD(P)-binding Rossmann-like Domain"/>
    <property type="match status" value="1"/>
</dbReference>